<reference evidence="1" key="2">
    <citation type="submission" date="2021-01" db="EMBL/GenBank/DDBJ databases">
        <authorList>
            <person name="Schikora-Tamarit M.A."/>
        </authorList>
    </citation>
    <scope>NUCLEOTIDE SEQUENCE</scope>
    <source>
        <strain evidence="1">CBS6341</strain>
    </source>
</reference>
<evidence type="ECO:0000313" key="1">
    <source>
        <dbReference type="EMBL" id="KAH3678119.1"/>
    </source>
</evidence>
<proteinExistence type="predicted"/>
<gene>
    <name evidence="1" type="ORF">WICMUC_001683</name>
</gene>
<name>A0A9P8PVN8_9ASCO</name>
<comment type="caution">
    <text evidence="1">The sequence shown here is derived from an EMBL/GenBank/DDBJ whole genome shotgun (WGS) entry which is preliminary data.</text>
</comment>
<sequence>MKLDSLPLEIIDQIIHYIDIQDDDHFTIFNLSQFKIFKPFLKDLVLILKINYVSLKNCSKNFIDRQNDIHSRYFTDSIFSLSFKDDDDDDNIVINESINDNNINSLTNNIPKRINLQELNEILLKFKVIIVQLQHDLIIPKNPPYSKYRLINFIYYKWFHNNNDDDDDNKKLLLEDFKKNLLKLNLNCYFNNRYIHLEYIDVLKIPFINWLTDPWKHMKNLYFDNKKNHQDQDNNQDQDNKFRHHLQEYYTYVFRFFEAPYDFNTFFNKDLKELEIKLVSERHDRYGYFWLNRLDWKFVTLWFINKETLHIPIPFELEFCESKSISNVFYFAENLYNDHNHNHNDNHNDNDNDNFDNFDNFIIKIKSIEIKFRKIIRELLMDQRCDVFMINHTIGFPYKPSIMYEFYNEMFEVYNELYHKWQILAVYLETLMQEYQDTRIINSIKINYINDVSRDKVYDLDGILRDKKYYKFNRLNQDIDIYTPYQLKSSKSHG</sequence>
<accession>A0A9P8PVN8</accession>
<dbReference type="AlphaFoldDB" id="A0A9P8PVN8"/>
<keyword evidence="2" id="KW-1185">Reference proteome</keyword>
<reference evidence="1" key="1">
    <citation type="journal article" date="2021" name="Open Biol.">
        <title>Shared evolutionary footprints suggest mitochondrial oxidative damage underlies multiple complex I losses in fungi.</title>
        <authorList>
            <person name="Schikora-Tamarit M.A."/>
            <person name="Marcet-Houben M."/>
            <person name="Nosek J."/>
            <person name="Gabaldon T."/>
        </authorList>
    </citation>
    <scope>NUCLEOTIDE SEQUENCE</scope>
    <source>
        <strain evidence="1">CBS6341</strain>
    </source>
</reference>
<dbReference type="Proteomes" id="UP000769528">
    <property type="component" value="Unassembled WGS sequence"/>
</dbReference>
<organism evidence="1 2">
    <name type="scientific">Wickerhamomyces mucosus</name>
    <dbReference type="NCBI Taxonomy" id="1378264"/>
    <lineage>
        <taxon>Eukaryota</taxon>
        <taxon>Fungi</taxon>
        <taxon>Dikarya</taxon>
        <taxon>Ascomycota</taxon>
        <taxon>Saccharomycotina</taxon>
        <taxon>Saccharomycetes</taxon>
        <taxon>Phaffomycetales</taxon>
        <taxon>Wickerhamomycetaceae</taxon>
        <taxon>Wickerhamomyces</taxon>
    </lineage>
</organism>
<dbReference type="EMBL" id="JAEUBF010000504">
    <property type="protein sequence ID" value="KAH3678119.1"/>
    <property type="molecule type" value="Genomic_DNA"/>
</dbReference>
<protein>
    <submittedName>
        <fullName evidence="1">Uncharacterized protein</fullName>
    </submittedName>
</protein>
<evidence type="ECO:0000313" key="2">
    <source>
        <dbReference type="Proteomes" id="UP000769528"/>
    </source>
</evidence>